<organism evidence="1 2">
    <name type="scientific">Candida africana</name>
    <dbReference type="NCBI Taxonomy" id="241526"/>
    <lineage>
        <taxon>Eukaryota</taxon>
        <taxon>Fungi</taxon>
        <taxon>Dikarya</taxon>
        <taxon>Ascomycota</taxon>
        <taxon>Saccharomycotina</taxon>
        <taxon>Pichiomycetes</taxon>
        <taxon>Debaryomycetaceae</taxon>
        <taxon>Candida/Lodderomyces clade</taxon>
        <taxon>Candida</taxon>
    </lineage>
</organism>
<evidence type="ECO:0000313" key="2">
    <source>
        <dbReference type="Proteomes" id="UP000742417"/>
    </source>
</evidence>
<sequence length="1268" mass="142077">MAKYNNNSNASKATNLKQQVVLPTYTLDSNLVLLPGIMYNVTFSRFKAAALLYRYKNFISQVSIINNLLNEYDFNSGNTNEEERFEAEQKLEQPETYHEINPSVISPEAVEGIKEFFQYETGMKTGRGVEKGVKSTQNDAIKEFDWLTLAIIPNLEKIKNPETNSSAGDGSSLSKVVTVARIVGIVDDTTNIKLTLQAITRGVQIKDDGKNNHHKRGLKTNEQVIGIDWNHSVSDLKGKFTTLQKNYQQLFQSIDKFLIDYREALDYNKNNSNNNNNNNNNRNGNLSLIKGNSTTYGNNKNYDDKPNQDIKSQNLLTLNPLANALYMQLVGSKDFNKAFHRLQKLFSQVIQGDEYKIDNETYLRLVDLTCGILPFPNFQKLALLNEYKLDDRSILINEMMSQLIQIFGNLQTNTSFVNNWFHSEATNIQKANVVANQLKSIRNLLEGMTKNRPIKPNKRNSGPASSAPSFSNGKTPPARPKVNHHQVGSHGHDSDYDNNDDDDDGDEDLKAIFNFIKHKLPTISSLSADSKRLILKDFKRVKASANSPGGGGNSDFHVLRNYLEIVMDIPWDNYVTKFKSNKDIDLKLAKKQLDDDHYGLEHVKKRLIQYLVVLKLLGINAEKDQALQSKDEENSKNPAHSDSNSNSNSNSNPNCNSNSRSLTKSPTSSLASKTPSSIVIANNDETYLAKQQAKTRNQKSITEAKTNVSTKMVPSNESIQVSKNNKSPIIMLAGPPGTGKTSLAKSIASALGRNFQRISLGGIKDESEIRGHRRTYVGAMPGLLIQALRKSRCMNPVILLDEIDKVIGGNSGGVNKFNGDPSAALLEVLDPEQNNTFIDHYLGFPVDLSQVIFICTANDPWNMTRPLLDRLEMIEIGAYDYNEKLIIGKKYLLPRQIKRNGFPVTKVGKNNTGNQDEFIKINDDTMKKVILDYTRGEAGVRNFERRLGTLCRFKAVEYCEWLNKDIKNYNPIIDENDLPIYLGVPYSLGDVTTEGTVGVGVVHGLSYNSDGSGSVLVFESIGFDRRISNGNKEHNGGDGSGGNGATLNMTGRLGEVLMESGKIGLVFIKLMIYKNILKFDNNNNNNNNNNTNRHLLLDKYNNLDIHMHVPMGSVSKDGPSAGVTMALLFLSVLLDKPVPSDIAMTGEITLRGIVLPIGGVKEKLMGAHLNANIKRMIVPRENRKDLIKEYSRSIEEAGEVLDHHLINDLIKDNEDNEFKLTQVEDYYQNKYGISLFYAKEFYDIIKIVWNEDEVLLKENNSRLLEYHI</sequence>
<accession>A0ACB7FQ54</accession>
<reference evidence="1" key="1">
    <citation type="submission" date="2020-12" db="EMBL/GenBank/DDBJ databases">
        <title>Draft Genome of Candida africana.</title>
        <authorList>
            <person name="Ayanbimpe G.M."/>
            <person name="Enweani I.B."/>
            <person name="Aguiyi J.C."/>
            <person name="Nnadi U.P."/>
            <person name="Izam Y."/>
            <person name="Ubani A."/>
            <person name="Ngene A.C."/>
        </authorList>
    </citation>
    <scope>NUCLEOTIDE SEQUENCE</scope>
    <source>
        <strain evidence="1">CEC4854</strain>
    </source>
</reference>
<dbReference type="EMBL" id="JAENJO010000003">
    <property type="protein sequence ID" value="KAG8203533.1"/>
    <property type="molecule type" value="Genomic_DNA"/>
</dbReference>
<feature type="non-terminal residue" evidence="1">
    <location>
        <position position="1"/>
    </location>
</feature>
<proteinExistence type="predicted"/>
<keyword evidence="2" id="KW-1185">Reference proteome</keyword>
<evidence type="ECO:0000313" key="1">
    <source>
        <dbReference type="EMBL" id="KAG8203533.1"/>
    </source>
</evidence>
<gene>
    <name evidence="1" type="ORF">GWM34_01673</name>
</gene>
<comment type="caution">
    <text evidence="1">The sequence shown here is derived from an EMBL/GenBank/DDBJ whole genome shotgun (WGS) entry which is preliminary data.</text>
</comment>
<name>A0ACB7FQ54_9ASCO</name>
<protein>
    <submittedName>
        <fullName evidence="1">Uncharacterized protein</fullName>
    </submittedName>
</protein>
<dbReference type="Proteomes" id="UP000742417">
    <property type="component" value="Unassembled WGS sequence"/>
</dbReference>